<dbReference type="EMBL" id="JAOB01000042">
    <property type="protein sequence ID" value="EUA42564.1"/>
    <property type="molecule type" value="Genomic_DNA"/>
</dbReference>
<dbReference type="Gene3D" id="3.90.180.10">
    <property type="entry name" value="Medium-chain alcohol dehydrogenases, catalytic domain"/>
    <property type="match status" value="1"/>
</dbReference>
<name>X8BFB1_MYCXE</name>
<dbReference type="PATRIC" id="fig|1299334.3.peg.4585"/>
<evidence type="ECO:0000313" key="2">
    <source>
        <dbReference type="EMBL" id="EUA42564.1"/>
    </source>
</evidence>
<reference evidence="2" key="1">
    <citation type="submission" date="2014-01" db="EMBL/GenBank/DDBJ databases">
        <authorList>
            <person name="Brown-Elliot B."/>
            <person name="Wallace R."/>
            <person name="Lenaerts A."/>
            <person name="Ordway D."/>
            <person name="DeGroote M.A."/>
            <person name="Parker T."/>
            <person name="Sizemore C."/>
            <person name="Tallon L.J."/>
            <person name="Sadzewicz L.K."/>
            <person name="Sengamalay N."/>
            <person name="Fraser C.M."/>
            <person name="Hine E."/>
            <person name="Shefchek K.A."/>
            <person name="Das S.P."/>
            <person name="Tettelin H."/>
        </authorList>
    </citation>
    <scope>NUCLEOTIDE SEQUENCE [LARGE SCALE GENOMIC DNA]</scope>
    <source>
        <strain evidence="2">4042</strain>
    </source>
</reference>
<dbReference type="InterPro" id="IPR011032">
    <property type="entry name" value="GroES-like_sf"/>
</dbReference>
<evidence type="ECO:0000259" key="1">
    <source>
        <dbReference type="Pfam" id="PF08240"/>
    </source>
</evidence>
<dbReference type="Pfam" id="PF08240">
    <property type="entry name" value="ADH_N"/>
    <property type="match status" value="1"/>
</dbReference>
<sequence>MAVRACGVCRTDLHVAEGDLPVHRKHVTPGHEVVGEVVEVGRTPKTRSR</sequence>
<dbReference type="InterPro" id="IPR013154">
    <property type="entry name" value="ADH-like_N"/>
</dbReference>
<dbReference type="AlphaFoldDB" id="X8BFB1"/>
<organism evidence="2">
    <name type="scientific">Mycobacterium xenopi 4042</name>
    <dbReference type="NCBI Taxonomy" id="1299334"/>
    <lineage>
        <taxon>Bacteria</taxon>
        <taxon>Bacillati</taxon>
        <taxon>Actinomycetota</taxon>
        <taxon>Actinomycetes</taxon>
        <taxon>Mycobacteriales</taxon>
        <taxon>Mycobacteriaceae</taxon>
        <taxon>Mycobacterium</taxon>
    </lineage>
</organism>
<comment type="caution">
    <text evidence="2">The sequence shown here is derived from an EMBL/GenBank/DDBJ whole genome shotgun (WGS) entry which is preliminary data.</text>
</comment>
<proteinExistence type="predicted"/>
<protein>
    <submittedName>
        <fullName evidence="2">Alcohol dehydrogenase GroES-like domain protein</fullName>
    </submittedName>
</protein>
<accession>X8BFB1</accession>
<dbReference type="SUPFAM" id="SSF50129">
    <property type="entry name" value="GroES-like"/>
    <property type="match status" value="1"/>
</dbReference>
<gene>
    <name evidence="2" type="ORF">I553_6424</name>
</gene>
<feature type="domain" description="Alcohol dehydrogenase-like N-terminal" evidence="1">
    <location>
        <begin position="2"/>
        <end position="43"/>
    </location>
</feature>